<dbReference type="AlphaFoldDB" id="A0A067SAJ7"/>
<protein>
    <submittedName>
        <fullName evidence="1">Uncharacterized protein</fullName>
    </submittedName>
</protein>
<gene>
    <name evidence="1" type="ORF">GALMADRAFT_257412</name>
</gene>
<evidence type="ECO:0000313" key="1">
    <source>
        <dbReference type="EMBL" id="KDR67925.1"/>
    </source>
</evidence>
<evidence type="ECO:0000313" key="2">
    <source>
        <dbReference type="Proteomes" id="UP000027222"/>
    </source>
</evidence>
<dbReference type="HOGENOM" id="CLU_2740198_0_0_1"/>
<proteinExistence type="predicted"/>
<sequence>MSRLCVHIGGYESSRSKRSTTLTPRPGSWSRFPVNSTGAATAVRKFVNFGFVNQSRNTCNSLGTATHRHSS</sequence>
<accession>A0A067SAJ7</accession>
<keyword evidence="2" id="KW-1185">Reference proteome</keyword>
<dbReference type="Proteomes" id="UP000027222">
    <property type="component" value="Unassembled WGS sequence"/>
</dbReference>
<organism evidence="1 2">
    <name type="scientific">Galerina marginata (strain CBS 339.88)</name>
    <dbReference type="NCBI Taxonomy" id="685588"/>
    <lineage>
        <taxon>Eukaryota</taxon>
        <taxon>Fungi</taxon>
        <taxon>Dikarya</taxon>
        <taxon>Basidiomycota</taxon>
        <taxon>Agaricomycotina</taxon>
        <taxon>Agaricomycetes</taxon>
        <taxon>Agaricomycetidae</taxon>
        <taxon>Agaricales</taxon>
        <taxon>Agaricineae</taxon>
        <taxon>Strophariaceae</taxon>
        <taxon>Galerina</taxon>
    </lineage>
</organism>
<reference evidence="2" key="1">
    <citation type="journal article" date="2014" name="Proc. Natl. Acad. Sci. U.S.A.">
        <title>Extensive sampling of basidiomycete genomes demonstrates inadequacy of the white-rot/brown-rot paradigm for wood decay fungi.</title>
        <authorList>
            <person name="Riley R."/>
            <person name="Salamov A.A."/>
            <person name="Brown D.W."/>
            <person name="Nagy L.G."/>
            <person name="Floudas D."/>
            <person name="Held B.W."/>
            <person name="Levasseur A."/>
            <person name="Lombard V."/>
            <person name="Morin E."/>
            <person name="Otillar R."/>
            <person name="Lindquist E.A."/>
            <person name="Sun H."/>
            <person name="LaButti K.M."/>
            <person name="Schmutz J."/>
            <person name="Jabbour D."/>
            <person name="Luo H."/>
            <person name="Baker S.E."/>
            <person name="Pisabarro A.G."/>
            <person name="Walton J.D."/>
            <person name="Blanchette R.A."/>
            <person name="Henrissat B."/>
            <person name="Martin F."/>
            <person name="Cullen D."/>
            <person name="Hibbett D.S."/>
            <person name="Grigoriev I.V."/>
        </authorList>
    </citation>
    <scope>NUCLEOTIDE SEQUENCE [LARGE SCALE GENOMIC DNA]</scope>
    <source>
        <strain evidence="2">CBS 339.88</strain>
    </source>
</reference>
<dbReference type="EMBL" id="KL142411">
    <property type="protein sequence ID" value="KDR67925.1"/>
    <property type="molecule type" value="Genomic_DNA"/>
</dbReference>
<name>A0A067SAJ7_GALM3</name>